<dbReference type="Proteomes" id="UP001497623">
    <property type="component" value="Unassembled WGS sequence"/>
</dbReference>
<keyword evidence="1" id="KW-0175">Coiled coil</keyword>
<organism evidence="4 5">
    <name type="scientific">Meganyctiphanes norvegica</name>
    <name type="common">Northern krill</name>
    <name type="synonym">Thysanopoda norvegica</name>
    <dbReference type="NCBI Taxonomy" id="48144"/>
    <lineage>
        <taxon>Eukaryota</taxon>
        <taxon>Metazoa</taxon>
        <taxon>Ecdysozoa</taxon>
        <taxon>Arthropoda</taxon>
        <taxon>Crustacea</taxon>
        <taxon>Multicrustacea</taxon>
        <taxon>Malacostraca</taxon>
        <taxon>Eumalacostraca</taxon>
        <taxon>Eucarida</taxon>
        <taxon>Euphausiacea</taxon>
        <taxon>Euphausiidae</taxon>
        <taxon>Meganyctiphanes</taxon>
    </lineage>
</organism>
<protein>
    <recommendedName>
        <fullName evidence="3">Alpha-(1,6)-fucosyltransferase N- and catalytic domain-containing protein</fullName>
    </recommendedName>
</protein>
<feature type="transmembrane region" description="Helical" evidence="2">
    <location>
        <begin position="47"/>
        <end position="67"/>
    </location>
</feature>
<keyword evidence="2" id="KW-1133">Transmembrane helix</keyword>
<evidence type="ECO:0000313" key="5">
    <source>
        <dbReference type="Proteomes" id="UP001497623"/>
    </source>
</evidence>
<dbReference type="Gene3D" id="1.10.287.1060">
    <property type="entry name" value="ESAT-6-like"/>
    <property type="match status" value="1"/>
</dbReference>
<dbReference type="AlphaFoldDB" id="A0AAV2PJ70"/>
<dbReference type="Pfam" id="PF19745">
    <property type="entry name" value="FUT8_N_cat"/>
    <property type="match status" value="1"/>
</dbReference>
<comment type="caution">
    <text evidence="4">The sequence shown here is derived from an EMBL/GenBank/DDBJ whole genome shotgun (WGS) entry which is preliminary data.</text>
</comment>
<feature type="domain" description="Alpha-(1,6)-fucosyltransferase N- and catalytic" evidence="3">
    <location>
        <begin position="43"/>
        <end position="220"/>
    </location>
</feature>
<name>A0AAV2PJ70_MEGNR</name>
<keyword evidence="5" id="KW-1185">Reference proteome</keyword>
<feature type="coiled-coil region" evidence="1">
    <location>
        <begin position="78"/>
        <end position="149"/>
    </location>
</feature>
<evidence type="ECO:0000256" key="2">
    <source>
        <dbReference type="SAM" id="Phobius"/>
    </source>
</evidence>
<evidence type="ECO:0000313" key="4">
    <source>
        <dbReference type="EMBL" id="CAL4059814.1"/>
    </source>
</evidence>
<keyword evidence="2" id="KW-0812">Transmembrane</keyword>
<reference evidence="4 5" key="1">
    <citation type="submission" date="2024-05" db="EMBL/GenBank/DDBJ databases">
        <authorList>
            <person name="Wallberg A."/>
        </authorList>
    </citation>
    <scope>NUCLEOTIDE SEQUENCE [LARGE SCALE GENOMIC DNA]</scope>
</reference>
<evidence type="ECO:0000256" key="1">
    <source>
        <dbReference type="SAM" id="Coils"/>
    </source>
</evidence>
<feature type="non-terminal residue" evidence="4">
    <location>
        <position position="224"/>
    </location>
</feature>
<keyword evidence="2" id="KW-0472">Membrane</keyword>
<dbReference type="EMBL" id="CAXKWB010000202">
    <property type="protein sequence ID" value="CAL4059814.1"/>
    <property type="molecule type" value="Genomic_DNA"/>
</dbReference>
<proteinExistence type="predicted"/>
<sequence>VSFPYSWPRLIILWKRDKCQRFKRLPRAIYFNIVLIYERIMRWIAGWAWRIGGAVGVLWLVGVALLAPPSPSSSVANDARLSQRLNRAVQELDVLKRQNDDIKNVLQEFTKQVSAMGDGGIGGDSAIVVEDLQRKLEHAQRMLQETDNTGDLYKGTAKGMAPSREYESTRRLVEKGVQESWWYTQDQLKKLRKKVESFDDYKNHIDRILEEGADHTRVFNINFY</sequence>
<accession>A0AAV2PJ70</accession>
<feature type="non-terminal residue" evidence="4">
    <location>
        <position position="1"/>
    </location>
</feature>
<gene>
    <name evidence="4" type="ORF">MNOR_LOCUS857</name>
</gene>
<dbReference type="InterPro" id="IPR045573">
    <property type="entry name" value="Fut8_N_cat"/>
</dbReference>
<evidence type="ECO:0000259" key="3">
    <source>
        <dbReference type="Pfam" id="PF19745"/>
    </source>
</evidence>